<dbReference type="PROSITE" id="PS01124">
    <property type="entry name" value="HTH_ARAC_FAMILY_2"/>
    <property type="match status" value="1"/>
</dbReference>
<dbReference type="Pfam" id="PF20240">
    <property type="entry name" value="DUF6597"/>
    <property type="match status" value="1"/>
</dbReference>
<comment type="caution">
    <text evidence="5">The sequence shown here is derived from an EMBL/GenBank/DDBJ whole genome shotgun (WGS) entry which is preliminary data.</text>
</comment>
<dbReference type="Pfam" id="PF12833">
    <property type="entry name" value="HTH_18"/>
    <property type="match status" value="1"/>
</dbReference>
<evidence type="ECO:0000256" key="2">
    <source>
        <dbReference type="ARBA" id="ARBA00023125"/>
    </source>
</evidence>
<dbReference type="Proteomes" id="UP001501523">
    <property type="component" value="Unassembled WGS sequence"/>
</dbReference>
<evidence type="ECO:0000256" key="1">
    <source>
        <dbReference type="ARBA" id="ARBA00023015"/>
    </source>
</evidence>
<accession>A0ABN1ICF9</accession>
<dbReference type="RefSeq" id="WP_343786826.1">
    <property type="nucleotide sequence ID" value="NZ_BAAAEU010000002.1"/>
</dbReference>
<keyword evidence="2" id="KW-0238">DNA-binding</keyword>
<keyword evidence="3" id="KW-0804">Transcription</keyword>
<evidence type="ECO:0000313" key="6">
    <source>
        <dbReference type="Proteomes" id="UP001501523"/>
    </source>
</evidence>
<evidence type="ECO:0000313" key="5">
    <source>
        <dbReference type="EMBL" id="GAA0706766.1"/>
    </source>
</evidence>
<dbReference type="InterPro" id="IPR018060">
    <property type="entry name" value="HTH_AraC"/>
</dbReference>
<sequence>MAFTTVTPAPPLRGAIETIWDWVVDPGDFRFERVLPQPGSALIINLLEDQTRVYTDDEERRCERLPGTVFSGQSTRSFVIDSAEQIAVMGVAFRPGGTVPFFRERMDLLCDRHTALEDLAGAPGRVLRERLLHARDARERLAILERWLAARFAAIPLHPAVGFALGVFSASPLVQRVGEVIDASGMSARRFGTLFREQVGIGAKRFARMQRFRAVVAQVQRGCRIEWAHVAADCGFHDQPHLVREFREFSGMTPAAYVAQRGQHVNHIALPD</sequence>
<dbReference type="EMBL" id="BAAAEU010000002">
    <property type="protein sequence ID" value="GAA0706766.1"/>
    <property type="molecule type" value="Genomic_DNA"/>
</dbReference>
<dbReference type="SMART" id="SM00342">
    <property type="entry name" value="HTH_ARAC"/>
    <property type="match status" value="1"/>
</dbReference>
<dbReference type="SUPFAM" id="SSF46689">
    <property type="entry name" value="Homeodomain-like"/>
    <property type="match status" value="1"/>
</dbReference>
<keyword evidence="6" id="KW-1185">Reference proteome</keyword>
<reference evidence="5 6" key="1">
    <citation type="journal article" date="2019" name="Int. J. Syst. Evol. Microbiol.">
        <title>The Global Catalogue of Microorganisms (GCM) 10K type strain sequencing project: providing services to taxonomists for standard genome sequencing and annotation.</title>
        <authorList>
            <consortium name="The Broad Institute Genomics Platform"/>
            <consortium name="The Broad Institute Genome Sequencing Center for Infectious Disease"/>
            <person name="Wu L."/>
            <person name="Ma J."/>
        </authorList>
    </citation>
    <scope>NUCLEOTIDE SEQUENCE [LARGE SCALE GENOMIC DNA]</scope>
    <source>
        <strain evidence="5 6">JCM 15421</strain>
    </source>
</reference>
<dbReference type="InterPro" id="IPR046532">
    <property type="entry name" value="DUF6597"/>
</dbReference>
<name>A0ABN1ICF9_9GAMM</name>
<gene>
    <name evidence="5" type="ORF">GCM10009105_05030</name>
</gene>
<keyword evidence="1" id="KW-0805">Transcription regulation</keyword>
<dbReference type="PANTHER" id="PTHR46796">
    <property type="entry name" value="HTH-TYPE TRANSCRIPTIONAL ACTIVATOR RHAS-RELATED"/>
    <property type="match status" value="1"/>
</dbReference>
<dbReference type="Gene3D" id="1.10.10.60">
    <property type="entry name" value="Homeodomain-like"/>
    <property type="match status" value="1"/>
</dbReference>
<dbReference type="InterPro" id="IPR009057">
    <property type="entry name" value="Homeodomain-like_sf"/>
</dbReference>
<dbReference type="PANTHER" id="PTHR46796:SF15">
    <property type="entry name" value="BLL1074 PROTEIN"/>
    <property type="match status" value="1"/>
</dbReference>
<evidence type="ECO:0000256" key="3">
    <source>
        <dbReference type="ARBA" id="ARBA00023163"/>
    </source>
</evidence>
<protein>
    <recommendedName>
        <fullName evidence="4">HTH araC/xylS-type domain-containing protein</fullName>
    </recommendedName>
</protein>
<dbReference type="InterPro" id="IPR050204">
    <property type="entry name" value="AraC_XylS_family_regulators"/>
</dbReference>
<evidence type="ECO:0000259" key="4">
    <source>
        <dbReference type="PROSITE" id="PS01124"/>
    </source>
</evidence>
<organism evidence="5 6">
    <name type="scientific">Dokdonella soli</name>
    <dbReference type="NCBI Taxonomy" id="529810"/>
    <lineage>
        <taxon>Bacteria</taxon>
        <taxon>Pseudomonadati</taxon>
        <taxon>Pseudomonadota</taxon>
        <taxon>Gammaproteobacteria</taxon>
        <taxon>Lysobacterales</taxon>
        <taxon>Rhodanobacteraceae</taxon>
        <taxon>Dokdonella</taxon>
    </lineage>
</organism>
<proteinExistence type="predicted"/>
<feature type="domain" description="HTH araC/xylS-type" evidence="4">
    <location>
        <begin position="176"/>
        <end position="260"/>
    </location>
</feature>